<accession>A0A9Q3EJX5</accession>
<protein>
    <submittedName>
        <fullName evidence="1">Uncharacterized protein</fullName>
    </submittedName>
</protein>
<evidence type="ECO:0000313" key="1">
    <source>
        <dbReference type="EMBL" id="MBW0522484.1"/>
    </source>
</evidence>
<dbReference type="Proteomes" id="UP000765509">
    <property type="component" value="Unassembled WGS sequence"/>
</dbReference>
<proteinExistence type="predicted"/>
<name>A0A9Q3EJX5_9BASI</name>
<dbReference type="AlphaFoldDB" id="A0A9Q3EJX5"/>
<keyword evidence="2" id="KW-1185">Reference proteome</keyword>
<comment type="caution">
    <text evidence="1">The sequence shown here is derived from an EMBL/GenBank/DDBJ whole genome shotgun (WGS) entry which is preliminary data.</text>
</comment>
<gene>
    <name evidence="1" type="ORF">O181_062199</name>
</gene>
<dbReference type="EMBL" id="AVOT02029586">
    <property type="protein sequence ID" value="MBW0522484.1"/>
    <property type="molecule type" value="Genomic_DNA"/>
</dbReference>
<organism evidence="1 2">
    <name type="scientific">Austropuccinia psidii MF-1</name>
    <dbReference type="NCBI Taxonomy" id="1389203"/>
    <lineage>
        <taxon>Eukaryota</taxon>
        <taxon>Fungi</taxon>
        <taxon>Dikarya</taxon>
        <taxon>Basidiomycota</taxon>
        <taxon>Pucciniomycotina</taxon>
        <taxon>Pucciniomycetes</taxon>
        <taxon>Pucciniales</taxon>
        <taxon>Sphaerophragmiaceae</taxon>
        <taxon>Austropuccinia</taxon>
    </lineage>
</organism>
<sequence>MRPQKFLYWCPFIHITNYGRRRAIHPGRNRAKKIRIFFRSFWHFSGLSKTSLKGIGEDGEEEESYGTEVVLITVGVSEGTGGLTLSQSNNPFYQKYDPSFLDIMQQIAQIMANLQAASSSEALRPPVFNNPSMKAPD</sequence>
<reference evidence="1" key="1">
    <citation type="submission" date="2021-03" db="EMBL/GenBank/DDBJ databases">
        <title>Draft genome sequence of rust myrtle Austropuccinia psidii MF-1, a brazilian biotype.</title>
        <authorList>
            <person name="Quecine M.C."/>
            <person name="Pachon D.M.R."/>
            <person name="Bonatelli M.L."/>
            <person name="Correr F.H."/>
            <person name="Franceschini L.M."/>
            <person name="Leite T.F."/>
            <person name="Margarido G.R.A."/>
            <person name="Almeida C.A."/>
            <person name="Ferrarezi J.A."/>
            <person name="Labate C.A."/>
        </authorList>
    </citation>
    <scope>NUCLEOTIDE SEQUENCE</scope>
    <source>
        <strain evidence="1">MF-1</strain>
    </source>
</reference>
<evidence type="ECO:0000313" key="2">
    <source>
        <dbReference type="Proteomes" id="UP000765509"/>
    </source>
</evidence>